<dbReference type="VEuPathDB" id="FungiDB:H257_13821"/>
<reference evidence="1 2" key="1">
    <citation type="submission" date="2018-08" db="EMBL/GenBank/DDBJ databases">
        <title>Aphanomyces genome sequencing and annotation.</title>
        <authorList>
            <person name="Minardi D."/>
            <person name="Oidtmann B."/>
            <person name="Van Der Giezen M."/>
            <person name="Studholme D.J."/>
        </authorList>
    </citation>
    <scope>NUCLEOTIDE SEQUENCE [LARGE SCALE GENOMIC DNA]</scope>
    <source>
        <strain evidence="1 2">Sv</strain>
    </source>
</reference>
<gene>
    <name evidence="1" type="ORF">DYB35_012619</name>
</gene>
<evidence type="ECO:0000313" key="1">
    <source>
        <dbReference type="EMBL" id="RHY86436.1"/>
    </source>
</evidence>
<dbReference type="AlphaFoldDB" id="A0A3R6XMN3"/>
<dbReference type="EMBL" id="QUTG01005051">
    <property type="protein sequence ID" value="RHY86436.1"/>
    <property type="molecule type" value="Genomic_DNA"/>
</dbReference>
<sequence length="101" mass="11283">SDFHGIDPMTEHAPGDIPLPRKHIDLFLELCKTKWRVPLASKVVEMCTSANDVEKSTIWTELFPLVKDTVDASYSDTVTLTHTVDGHYTDIVIAKCIIDNA</sequence>
<dbReference type="Proteomes" id="UP000285712">
    <property type="component" value="Unassembled WGS sequence"/>
</dbReference>
<organism evidence="1 2">
    <name type="scientific">Aphanomyces astaci</name>
    <name type="common">Crayfish plague agent</name>
    <dbReference type="NCBI Taxonomy" id="112090"/>
    <lineage>
        <taxon>Eukaryota</taxon>
        <taxon>Sar</taxon>
        <taxon>Stramenopiles</taxon>
        <taxon>Oomycota</taxon>
        <taxon>Saprolegniomycetes</taxon>
        <taxon>Saprolegniales</taxon>
        <taxon>Verrucalvaceae</taxon>
        <taxon>Aphanomyces</taxon>
    </lineage>
</organism>
<name>A0A3R6XMN3_APHAT</name>
<proteinExistence type="predicted"/>
<feature type="non-terminal residue" evidence="1">
    <location>
        <position position="1"/>
    </location>
</feature>
<accession>A0A3R6XMN3</accession>
<protein>
    <submittedName>
        <fullName evidence="1">Uncharacterized protein</fullName>
    </submittedName>
</protein>
<evidence type="ECO:0000313" key="2">
    <source>
        <dbReference type="Proteomes" id="UP000285712"/>
    </source>
</evidence>
<comment type="caution">
    <text evidence="1">The sequence shown here is derived from an EMBL/GenBank/DDBJ whole genome shotgun (WGS) entry which is preliminary data.</text>
</comment>